<sequence>MNSAVAAVAGAADDAASIAFGGRVTGLGVALNVSSGLLAFPFWSAESFEGPEPAERVVPSRDCGSSLDSR</sequence>
<evidence type="ECO:0000313" key="2">
    <source>
        <dbReference type="EMBL" id="OIR08123.1"/>
    </source>
</evidence>
<gene>
    <name evidence="2" type="ORF">GALL_96230</name>
</gene>
<accession>A0A1J5SJK4</accession>
<comment type="caution">
    <text evidence="2">The sequence shown here is derived from an EMBL/GenBank/DDBJ whole genome shotgun (WGS) entry which is preliminary data.</text>
</comment>
<dbReference type="EMBL" id="MLJW01000033">
    <property type="protein sequence ID" value="OIR08123.1"/>
    <property type="molecule type" value="Genomic_DNA"/>
</dbReference>
<organism evidence="2">
    <name type="scientific">mine drainage metagenome</name>
    <dbReference type="NCBI Taxonomy" id="410659"/>
    <lineage>
        <taxon>unclassified sequences</taxon>
        <taxon>metagenomes</taxon>
        <taxon>ecological metagenomes</taxon>
    </lineage>
</organism>
<evidence type="ECO:0000256" key="1">
    <source>
        <dbReference type="SAM" id="MobiDB-lite"/>
    </source>
</evidence>
<feature type="region of interest" description="Disordered" evidence="1">
    <location>
        <begin position="51"/>
        <end position="70"/>
    </location>
</feature>
<reference evidence="2" key="1">
    <citation type="submission" date="2016-10" db="EMBL/GenBank/DDBJ databases">
        <title>Sequence of Gallionella enrichment culture.</title>
        <authorList>
            <person name="Poehlein A."/>
            <person name="Muehling M."/>
            <person name="Daniel R."/>
        </authorList>
    </citation>
    <scope>NUCLEOTIDE SEQUENCE</scope>
</reference>
<name>A0A1J5SJK4_9ZZZZ</name>
<protein>
    <submittedName>
        <fullName evidence="2">Uncharacterized protein</fullName>
    </submittedName>
</protein>
<proteinExistence type="predicted"/>
<dbReference type="AlphaFoldDB" id="A0A1J5SJK4"/>